<dbReference type="AlphaFoldDB" id="A0A3B0YKF8"/>
<accession>A0A3B0YKF8</accession>
<name>A0A3B0YKF8_9ZZZZ</name>
<dbReference type="Gene3D" id="3.30.2310.20">
    <property type="entry name" value="RelE-like"/>
    <property type="match status" value="1"/>
</dbReference>
<dbReference type="EMBL" id="UOFJ01000424">
    <property type="protein sequence ID" value="VAW69414.1"/>
    <property type="molecule type" value="Genomic_DNA"/>
</dbReference>
<evidence type="ECO:0008006" key="2">
    <source>
        <dbReference type="Google" id="ProtNLM"/>
    </source>
</evidence>
<reference evidence="1" key="1">
    <citation type="submission" date="2018-06" db="EMBL/GenBank/DDBJ databases">
        <authorList>
            <person name="Zhirakovskaya E."/>
        </authorList>
    </citation>
    <scope>NUCLEOTIDE SEQUENCE</scope>
</reference>
<gene>
    <name evidence="1" type="ORF">MNBD_GAMMA10-2149</name>
</gene>
<sequence>MYMQGIKQTLRTISENKSSGRAFSREFPDLLVAKYESHYIFYISENRVKPVIIGIIHEKRDIVNRLSDRLA</sequence>
<dbReference type="InterPro" id="IPR035093">
    <property type="entry name" value="RelE/ParE_toxin_dom_sf"/>
</dbReference>
<protein>
    <recommendedName>
        <fullName evidence="2">Death on curing protein, Doc toxin</fullName>
    </recommendedName>
</protein>
<organism evidence="1">
    <name type="scientific">hydrothermal vent metagenome</name>
    <dbReference type="NCBI Taxonomy" id="652676"/>
    <lineage>
        <taxon>unclassified sequences</taxon>
        <taxon>metagenomes</taxon>
        <taxon>ecological metagenomes</taxon>
    </lineage>
</organism>
<proteinExistence type="predicted"/>
<evidence type="ECO:0000313" key="1">
    <source>
        <dbReference type="EMBL" id="VAW69414.1"/>
    </source>
</evidence>